<feature type="compositionally biased region" description="Basic residues" evidence="9">
    <location>
        <begin position="1238"/>
        <end position="1256"/>
    </location>
</feature>
<dbReference type="FunFam" id="1.25.40.20:FF:000032">
    <property type="entry name" value="BCL-6 corepressor isoform X1"/>
    <property type="match status" value="1"/>
</dbReference>
<feature type="compositionally biased region" description="Polar residues" evidence="9">
    <location>
        <begin position="1274"/>
        <end position="1283"/>
    </location>
</feature>
<dbReference type="GeneID" id="114596167"/>
<dbReference type="Pfam" id="PF15808">
    <property type="entry name" value="BCOR"/>
    <property type="match status" value="1"/>
</dbReference>
<evidence type="ECO:0000256" key="4">
    <source>
        <dbReference type="ARBA" id="ARBA00022737"/>
    </source>
</evidence>
<evidence type="ECO:0000256" key="1">
    <source>
        <dbReference type="ARBA" id="ARBA00004123"/>
    </source>
</evidence>
<evidence type="ECO:0000256" key="2">
    <source>
        <dbReference type="ARBA" id="ARBA00022499"/>
    </source>
</evidence>
<dbReference type="SUPFAM" id="SSF48403">
    <property type="entry name" value="Ankyrin repeat"/>
    <property type="match status" value="1"/>
</dbReference>
<feature type="repeat" description="ANK" evidence="8">
    <location>
        <begin position="1338"/>
        <end position="1370"/>
    </location>
</feature>
<feature type="domain" description="BCL-6 corepressor PCGF1 binding" evidence="11">
    <location>
        <begin position="1474"/>
        <end position="1586"/>
    </location>
</feature>
<feature type="region of interest" description="Disordered" evidence="9">
    <location>
        <begin position="150"/>
        <end position="174"/>
    </location>
</feature>
<dbReference type="SMART" id="SM00248">
    <property type="entry name" value="ANK"/>
    <property type="match status" value="3"/>
</dbReference>
<feature type="compositionally biased region" description="Pro residues" evidence="9">
    <location>
        <begin position="1284"/>
        <end position="1293"/>
    </location>
</feature>
<sequence length="1593" mass="175856">MLSATPLYGNVHSWMSNERVRMCGINEERKIPVNDGDASKSRLELREENHLNHSVVDATAVHRIDSLAALSMDRSGLMREGLRVPSSIVYSSLCGLGSDKPRDATSAIAGLGFAPERNPEMQFKSNPTEAIENAAGKPPNGFSAMYKTPPGIQKSSLPTGETLGLDRSSSDKPSPLNVNGASYLRLPWVNPYMEGAIYPFLESPNKYSLNMYKALLPQQSNYSLPQHLTYSPVCTNGERFLYLPPSHYVAPHIPSSLASPMRISAATAAPAIPPLGHCPEKSLSWKMGVGPGTPVDSHAYPHIQNSKPPRVPSAKPAASNMPTDPTVLLSHSPRPSPRVHLPTQVGDAYSEFQKHFSRISTSPSSVTLPKPYVNVSNEFPPRVSGGKAPKTHDTGEISQQPTVHARKTGHDRKDSRSPPLLEKQQTVTKEIIDKPLDLSSKVVDMETTKSDHVKKMAPTVLVHSRAGSGLVLPGGDLPKETISPGSGCPVYRPEIISTAPSSWVVPGPGPNEDNGGKNMQLKNKALDWVTPQQRSSSCPRMGGTEAVVSNISGSVSSGGRPASASPAPNANVDCPKTTSSIETTASVIQHIGQPLAAASSKHSNKAAKCNNPEPIFKANENTLAPTSIFFPPNDAFRSPPLPYPRSYLPYPVPEGLAIGPLSLHGKGPVYPHPVLLPNGSLFPGHLAPKPTIPYSLPASRGEFMTYQDALGMGMVHPMLLPHTALELKDEKSERRSRSHERLRYEDPALRNRLPEMLETSTKLHFEVPADRNTKLHQSSSHGKNTTKSDKHLFAEPREEQDVKGETNLTKPSFPVESSNQASDPTKHKVEQGFPHRDFIVMREDCGRSNFHEVYNFKQAQSPHPSMFNLRKEDLSLSQNRERLTVPTSSVFLEAAHGNDGLAMSFCKMPDDAKQLCMGNTQSSMEVSQAYAKEGTEGAEPNDGKFLKPKPSNLAKRIANSAGYVGDRFKCVTTELYADSSQLSREQRALQMEGLQEDSILCLPAAYCERAMMRFSELEMKEREGHVATKDPEVCRFNQADWENLKGNNEKKPKSVTLEDAIAGQNDNDRCDFHNTERTQDHGFEVPEEKGPPADSCVERLTVYEKASDQSAEDVKQALCPHQDRKRKHSGEKMQNDGSLKENFVEEQEDEFASKAKKRKNSKGIPPFPASPHMKTLSSTNINSKRQAQPSCTPVSRLAAKQQKMKENWKTDVLCTDEEEDFQAASLLQKHGDCEKPPGKRQCKTKHLALQERRRRSSLTGDDVTDLESAEEKPSQLQIASAPQETPPSRPMPPEARRLIVNKNAGETLLQRAARLGYEEVVLYCLENKVCDVNHRDNAGYCALHEACARGWLSIVRHLLEYGADVNCSAQDGTRPVHDAVENDHLEIVRLLLSYGADPTLATYSGRTIVKMTHSELMETFLTEYLTDLQGRSIDDPGLSWDFYGSSVCEPKGETGFDILSNPPGSSDEDEDGLSDIFEFEFSDVPLLPCYNIQVSLSQGPRNWLLLSDTAKRLKMSPRIFRSSFPSVEVVSIMEAEFFKQVSLSQLFSCQKDLEAFNPEGKEMLDLVEYTSELQTLLRASLEWLHPDEDMDHW</sequence>
<evidence type="ECO:0000256" key="6">
    <source>
        <dbReference type="ARBA" id="ARBA00023242"/>
    </source>
</evidence>
<keyword evidence="3" id="KW-0597">Phosphoprotein</keyword>
<gene>
    <name evidence="12" type="primary">BCOR</name>
</gene>
<keyword evidence="8" id="KW-0040">ANK repeat</keyword>
<dbReference type="RefSeq" id="XP_028583215.1">
    <property type="nucleotide sequence ID" value="XM_028727382.1"/>
</dbReference>
<reference evidence="12" key="2">
    <citation type="submission" date="2025-08" db="UniProtKB">
        <authorList>
            <consortium name="Ensembl"/>
        </authorList>
    </citation>
    <scope>IDENTIFICATION</scope>
</reference>
<feature type="region of interest" description="Disordered" evidence="9">
    <location>
        <begin position="302"/>
        <end position="323"/>
    </location>
</feature>
<evidence type="ECO:0000256" key="3">
    <source>
        <dbReference type="ARBA" id="ARBA00022553"/>
    </source>
</evidence>
<feature type="compositionally biased region" description="Polar residues" evidence="9">
    <location>
        <begin position="1175"/>
        <end position="1193"/>
    </location>
</feature>
<dbReference type="InterPro" id="IPR031628">
    <property type="entry name" value="BCOR"/>
</dbReference>
<feature type="compositionally biased region" description="Polar residues" evidence="9">
    <location>
        <begin position="806"/>
        <end position="823"/>
    </location>
</feature>
<dbReference type="InterPro" id="IPR002110">
    <property type="entry name" value="Ankyrin_rpt"/>
</dbReference>
<comment type="similarity">
    <text evidence="7">Belongs to the BCOR family.</text>
</comment>
<keyword evidence="6" id="KW-0539">Nucleus</keyword>
<dbReference type="PROSITE" id="PS50088">
    <property type="entry name" value="ANK_REPEAT"/>
    <property type="match status" value="2"/>
</dbReference>
<protein>
    <submittedName>
        <fullName evidence="12">BCL6 corepressor</fullName>
    </submittedName>
</protein>
<dbReference type="GeneTree" id="ENSGT00940000153737"/>
<dbReference type="Gene3D" id="3.10.260.40">
    <property type="entry name" value="BCL-6 corepressor, PCGF1 binding domain"/>
    <property type="match status" value="1"/>
</dbReference>
<feature type="region of interest" description="Disordered" evidence="9">
    <location>
        <begin position="1106"/>
        <end position="1204"/>
    </location>
</feature>
<feature type="compositionally biased region" description="Low complexity" evidence="9">
    <location>
        <begin position="553"/>
        <end position="568"/>
    </location>
</feature>
<feature type="repeat" description="ANK" evidence="8">
    <location>
        <begin position="1371"/>
        <end position="1403"/>
    </location>
</feature>
<feature type="region of interest" description="Disordered" evidence="9">
    <location>
        <begin position="378"/>
        <end position="428"/>
    </location>
</feature>
<dbReference type="Gene3D" id="1.25.40.20">
    <property type="entry name" value="Ankyrin repeat-containing domain"/>
    <property type="match status" value="1"/>
</dbReference>
<evidence type="ECO:0000256" key="5">
    <source>
        <dbReference type="ARBA" id="ARBA00022843"/>
    </source>
</evidence>
<dbReference type="Pfam" id="PF12796">
    <property type="entry name" value="Ank_2"/>
    <property type="match status" value="1"/>
</dbReference>
<dbReference type="PANTHER" id="PTHR24117">
    <property type="entry name" value="AGAP007537-PB"/>
    <property type="match status" value="1"/>
</dbReference>
<reference evidence="12 13" key="1">
    <citation type="journal article" date="2019" name="Proc. Natl. Acad. Sci. U.S.A.">
        <title>Regulatory changes in pterin and carotenoid genes underlie balanced color polymorphisms in the wall lizard.</title>
        <authorList>
            <person name="Andrade P."/>
            <person name="Pinho C."/>
            <person name="Perez I de Lanuza G."/>
            <person name="Afonso S."/>
            <person name="Brejcha J."/>
            <person name="Rubin C.J."/>
            <person name="Wallerman O."/>
            <person name="Pereira P."/>
            <person name="Sabatino S.J."/>
            <person name="Bellati A."/>
            <person name="Pellitteri-Rosa D."/>
            <person name="Bosakova Z."/>
            <person name="Bunikis I."/>
            <person name="Carretero M.A."/>
            <person name="Feiner N."/>
            <person name="Marsik P."/>
            <person name="Pauperio F."/>
            <person name="Salvi D."/>
            <person name="Soler L."/>
            <person name="While G.M."/>
            <person name="Uller T."/>
            <person name="Font E."/>
            <person name="Andersson L."/>
            <person name="Carneiro M."/>
        </authorList>
    </citation>
    <scope>NUCLEOTIDE SEQUENCE</scope>
</reference>
<dbReference type="GO" id="GO:0000122">
    <property type="term" value="P:negative regulation of transcription by RNA polymerase II"/>
    <property type="evidence" value="ECO:0007669"/>
    <property type="project" value="TreeGrafter"/>
</dbReference>
<evidence type="ECO:0000256" key="9">
    <source>
        <dbReference type="SAM" id="MobiDB-lite"/>
    </source>
</evidence>
<feature type="compositionally biased region" description="Basic and acidic residues" evidence="9">
    <location>
        <begin position="1130"/>
        <end position="1143"/>
    </location>
</feature>
<dbReference type="GO" id="GO:0005634">
    <property type="term" value="C:nucleus"/>
    <property type="evidence" value="ECO:0007669"/>
    <property type="project" value="UniProtKB-SubCell"/>
</dbReference>
<feature type="region of interest" description="Disordered" evidence="9">
    <location>
        <begin position="1231"/>
        <end position="1294"/>
    </location>
</feature>
<evidence type="ECO:0000256" key="8">
    <source>
        <dbReference type="PROSITE-ProRule" id="PRU00023"/>
    </source>
</evidence>
<keyword evidence="2" id="KW-1017">Isopeptide bond</keyword>
<dbReference type="PROSITE" id="PS50297">
    <property type="entry name" value="ANK_REP_REGION"/>
    <property type="match status" value="2"/>
</dbReference>
<feature type="domain" description="BCL-6 corepressor non-ankyrin-repeat" evidence="10">
    <location>
        <begin position="1104"/>
        <end position="1274"/>
    </location>
</feature>
<accession>A0A670I0Z5</accession>
<keyword evidence="5" id="KW-0832">Ubl conjugation</keyword>
<dbReference type="PANTHER" id="PTHR24117:SF8">
    <property type="entry name" value="BCL-6 COREPRESSOR"/>
    <property type="match status" value="1"/>
</dbReference>
<evidence type="ECO:0000259" key="11">
    <source>
        <dbReference type="Pfam" id="PF16553"/>
    </source>
</evidence>
<feature type="region of interest" description="Disordered" evidence="9">
    <location>
        <begin position="726"/>
        <end position="747"/>
    </location>
</feature>
<dbReference type="CTD" id="54880"/>
<evidence type="ECO:0000313" key="12">
    <source>
        <dbReference type="Ensembl" id="ENSPMRP00000005526.1"/>
    </source>
</evidence>
<keyword evidence="4" id="KW-0677">Repeat</keyword>
<organism evidence="12 13">
    <name type="scientific">Podarcis muralis</name>
    <name type="common">Wall lizard</name>
    <name type="synonym">Lacerta muralis</name>
    <dbReference type="NCBI Taxonomy" id="64176"/>
    <lineage>
        <taxon>Eukaryota</taxon>
        <taxon>Metazoa</taxon>
        <taxon>Chordata</taxon>
        <taxon>Craniata</taxon>
        <taxon>Vertebrata</taxon>
        <taxon>Euteleostomi</taxon>
        <taxon>Lepidosauria</taxon>
        <taxon>Squamata</taxon>
        <taxon>Bifurcata</taxon>
        <taxon>Unidentata</taxon>
        <taxon>Episquamata</taxon>
        <taxon>Laterata</taxon>
        <taxon>Lacertibaenia</taxon>
        <taxon>Lacertidae</taxon>
        <taxon>Podarcis</taxon>
    </lineage>
</organism>
<dbReference type="InterPro" id="IPR038227">
    <property type="entry name" value="PUFD_som_sf"/>
</dbReference>
<dbReference type="InterPro" id="IPR047144">
    <property type="entry name" value="BCOR-like"/>
</dbReference>
<dbReference type="Proteomes" id="UP000472272">
    <property type="component" value="Chromosome 4"/>
</dbReference>
<reference evidence="12" key="3">
    <citation type="submission" date="2025-09" db="UniProtKB">
        <authorList>
            <consortium name="Ensembl"/>
        </authorList>
    </citation>
    <scope>IDENTIFICATION</scope>
</reference>
<feature type="region of interest" description="Disordered" evidence="9">
    <location>
        <begin position="553"/>
        <end position="572"/>
    </location>
</feature>
<dbReference type="GO" id="GO:0003714">
    <property type="term" value="F:transcription corepressor activity"/>
    <property type="evidence" value="ECO:0007669"/>
    <property type="project" value="TreeGrafter"/>
</dbReference>
<feature type="compositionally biased region" description="Basic and acidic residues" evidence="9">
    <location>
        <begin position="1106"/>
        <end position="1115"/>
    </location>
</feature>
<evidence type="ECO:0000256" key="7">
    <source>
        <dbReference type="ARBA" id="ARBA00034703"/>
    </source>
</evidence>
<feature type="compositionally biased region" description="Polar residues" evidence="9">
    <location>
        <begin position="775"/>
        <end position="785"/>
    </location>
</feature>
<proteinExistence type="inferred from homology"/>
<evidence type="ECO:0000313" key="13">
    <source>
        <dbReference type="Proteomes" id="UP000472272"/>
    </source>
</evidence>
<keyword evidence="13" id="KW-1185">Reference proteome</keyword>
<feature type="compositionally biased region" description="Basic and acidic residues" evidence="9">
    <location>
        <begin position="786"/>
        <end position="804"/>
    </location>
</feature>
<dbReference type="InterPro" id="IPR036770">
    <property type="entry name" value="Ankyrin_rpt-contain_sf"/>
</dbReference>
<feature type="region of interest" description="Disordered" evidence="9">
    <location>
        <begin position="764"/>
        <end position="829"/>
    </location>
</feature>
<dbReference type="InterPro" id="IPR032365">
    <property type="entry name" value="PUFD"/>
</dbReference>
<name>A0A670I0Z5_PODMU</name>
<dbReference type="Pfam" id="PF16553">
    <property type="entry name" value="PUFD"/>
    <property type="match status" value="1"/>
</dbReference>
<comment type="subcellular location">
    <subcellularLocation>
        <location evidence="1">Nucleus</location>
    </subcellularLocation>
</comment>
<dbReference type="Ensembl" id="ENSPMRT00000005883.1">
    <property type="protein sequence ID" value="ENSPMRP00000005526.1"/>
    <property type="gene ID" value="ENSPMRG00000003763.1"/>
</dbReference>
<evidence type="ECO:0000259" key="10">
    <source>
        <dbReference type="Pfam" id="PF15808"/>
    </source>
</evidence>
<feature type="compositionally biased region" description="Basic and acidic residues" evidence="9">
    <location>
        <begin position="764"/>
        <end position="773"/>
    </location>
</feature>